<dbReference type="PANTHER" id="PTHR24559:SF440">
    <property type="entry name" value="RIBONUCLEASE H"/>
    <property type="match status" value="1"/>
</dbReference>
<sequence length="364" mass="41406">MILDSSESPSLLVNHHHKYMVQLLSFSSFQCDFLVIDTPKGEYLILGFEFLNHFNPSIYWRKGLITFNDYYKDYFFPYTTFSNDFSSAKSCVALVGDSRTPSFSSSVHIPSLSSHQSLLSSRDEVFKEIQDVGEDNSISSLQLFFGNMDLPLSSHHNSLEEVWDEEEEPEEIGNVMKLVPSAYNQNMDVFSKVNAEKLPPHSTCDDHIELEGSLPPVEVIYSLSDQESDTLRAYISENVEKVLILKRSSSTGAPVLLIKKKNGGLHLCVDYCKLNAFNRKNKYPVPPMNQCLTVFNGSSIFSKIDLCGAYKLLRIKEVDEHLTCFRAKYGSYYYLVMPFVLTNSPASFQNLVNNTFMIFLILML</sequence>
<dbReference type="Gene3D" id="2.40.70.10">
    <property type="entry name" value="Acid Proteases"/>
    <property type="match status" value="1"/>
</dbReference>
<dbReference type="EMBL" id="AVOT02023417">
    <property type="protein sequence ID" value="MBW0513438.1"/>
    <property type="molecule type" value="Genomic_DNA"/>
</dbReference>
<dbReference type="Gene3D" id="3.30.70.270">
    <property type="match status" value="1"/>
</dbReference>
<name>A0A9Q3E3Y0_9BASI</name>
<proteinExistence type="predicted"/>
<dbReference type="InterPro" id="IPR053134">
    <property type="entry name" value="RNA-dir_DNA_polymerase"/>
</dbReference>
<dbReference type="SUPFAM" id="SSF56672">
    <property type="entry name" value="DNA/RNA polymerases"/>
    <property type="match status" value="1"/>
</dbReference>
<evidence type="ECO:0008006" key="3">
    <source>
        <dbReference type="Google" id="ProtNLM"/>
    </source>
</evidence>
<reference evidence="1" key="1">
    <citation type="submission" date="2021-03" db="EMBL/GenBank/DDBJ databases">
        <title>Draft genome sequence of rust myrtle Austropuccinia psidii MF-1, a brazilian biotype.</title>
        <authorList>
            <person name="Quecine M.C."/>
            <person name="Pachon D.M.R."/>
            <person name="Bonatelli M.L."/>
            <person name="Correr F.H."/>
            <person name="Franceschini L.M."/>
            <person name="Leite T.F."/>
            <person name="Margarido G.R.A."/>
            <person name="Almeida C.A."/>
            <person name="Ferrarezi J.A."/>
            <person name="Labate C.A."/>
        </authorList>
    </citation>
    <scope>NUCLEOTIDE SEQUENCE</scope>
    <source>
        <strain evidence="1">MF-1</strain>
    </source>
</reference>
<dbReference type="Proteomes" id="UP000765509">
    <property type="component" value="Unassembled WGS sequence"/>
</dbReference>
<keyword evidence="2" id="KW-1185">Reference proteome</keyword>
<dbReference type="Gene3D" id="3.10.10.10">
    <property type="entry name" value="HIV Type 1 Reverse Transcriptase, subunit A, domain 1"/>
    <property type="match status" value="1"/>
</dbReference>
<dbReference type="CDD" id="cd01647">
    <property type="entry name" value="RT_LTR"/>
    <property type="match status" value="1"/>
</dbReference>
<dbReference type="AlphaFoldDB" id="A0A9Q3E3Y0"/>
<dbReference type="InterPro" id="IPR043502">
    <property type="entry name" value="DNA/RNA_pol_sf"/>
</dbReference>
<dbReference type="OrthoDB" id="3250101at2759"/>
<comment type="caution">
    <text evidence="1">The sequence shown here is derived from an EMBL/GenBank/DDBJ whole genome shotgun (WGS) entry which is preliminary data.</text>
</comment>
<gene>
    <name evidence="1" type="ORF">O181_053153</name>
</gene>
<protein>
    <recommendedName>
        <fullName evidence="3">Reverse transcriptase domain-containing protein</fullName>
    </recommendedName>
</protein>
<evidence type="ECO:0000313" key="2">
    <source>
        <dbReference type="Proteomes" id="UP000765509"/>
    </source>
</evidence>
<dbReference type="PANTHER" id="PTHR24559">
    <property type="entry name" value="TRANSPOSON TY3-I GAG-POL POLYPROTEIN"/>
    <property type="match status" value="1"/>
</dbReference>
<dbReference type="InterPro" id="IPR043128">
    <property type="entry name" value="Rev_trsase/Diguanyl_cyclase"/>
</dbReference>
<accession>A0A9Q3E3Y0</accession>
<organism evidence="1 2">
    <name type="scientific">Austropuccinia psidii MF-1</name>
    <dbReference type="NCBI Taxonomy" id="1389203"/>
    <lineage>
        <taxon>Eukaryota</taxon>
        <taxon>Fungi</taxon>
        <taxon>Dikarya</taxon>
        <taxon>Basidiomycota</taxon>
        <taxon>Pucciniomycotina</taxon>
        <taxon>Pucciniomycetes</taxon>
        <taxon>Pucciniales</taxon>
        <taxon>Sphaerophragmiaceae</taxon>
        <taxon>Austropuccinia</taxon>
    </lineage>
</organism>
<evidence type="ECO:0000313" key="1">
    <source>
        <dbReference type="EMBL" id="MBW0513438.1"/>
    </source>
</evidence>
<dbReference type="InterPro" id="IPR021109">
    <property type="entry name" value="Peptidase_aspartic_dom_sf"/>
</dbReference>